<accession>A0A0K2GI34</accession>
<dbReference type="EMBL" id="CP011801">
    <property type="protein sequence ID" value="ALA60514.1"/>
    <property type="molecule type" value="Genomic_DNA"/>
</dbReference>
<keyword evidence="2" id="KW-1185">Reference proteome</keyword>
<dbReference type="KEGG" id="nmv:NITMOv2_4132"/>
<gene>
    <name evidence="1" type="ORF">NITMOv2_4132</name>
</gene>
<dbReference type="OrthoDB" id="9878710at2"/>
<sequence>MRRMDVYFHDGCLSEPAILLLARDIARDCPTWKIAVHPLLDHEAKALGLAVLPAIVLNGRPAATGIPKKDWLLEKMHECESAER</sequence>
<proteinExistence type="predicted"/>
<reference evidence="1 2" key="1">
    <citation type="journal article" date="2015" name="Proc. Natl. Acad. Sci. U.S.A.">
        <title>Expanded metabolic versatility of ubiquitous nitrite-oxidizing bacteria from the genus Nitrospira.</title>
        <authorList>
            <person name="Koch H."/>
            <person name="Lucker S."/>
            <person name="Albertsen M."/>
            <person name="Kitzinger K."/>
            <person name="Herbold C."/>
            <person name="Spieck E."/>
            <person name="Nielsen P.H."/>
            <person name="Wagner M."/>
            <person name="Daims H."/>
        </authorList>
    </citation>
    <scope>NUCLEOTIDE SEQUENCE [LARGE SCALE GENOMIC DNA]</scope>
    <source>
        <strain evidence="1 2">NSP M-1</strain>
    </source>
</reference>
<dbReference type="Proteomes" id="UP000069205">
    <property type="component" value="Chromosome"/>
</dbReference>
<evidence type="ECO:0000313" key="1">
    <source>
        <dbReference type="EMBL" id="ALA60514.1"/>
    </source>
</evidence>
<dbReference type="RefSeq" id="WP_145976430.1">
    <property type="nucleotide sequence ID" value="NZ_CP011801.1"/>
</dbReference>
<protein>
    <recommendedName>
        <fullName evidence="3">Thioredoxin-like fold domain-containing protein</fullName>
    </recommendedName>
</protein>
<dbReference type="PATRIC" id="fig|42253.5.peg.4079"/>
<evidence type="ECO:0008006" key="3">
    <source>
        <dbReference type="Google" id="ProtNLM"/>
    </source>
</evidence>
<dbReference type="AlphaFoldDB" id="A0A0K2GI34"/>
<dbReference type="STRING" id="42253.NITMOv2_4132"/>
<name>A0A0K2GI34_NITMO</name>
<evidence type="ECO:0000313" key="2">
    <source>
        <dbReference type="Proteomes" id="UP000069205"/>
    </source>
</evidence>
<organism evidence="1 2">
    <name type="scientific">Nitrospira moscoviensis</name>
    <dbReference type="NCBI Taxonomy" id="42253"/>
    <lineage>
        <taxon>Bacteria</taxon>
        <taxon>Pseudomonadati</taxon>
        <taxon>Nitrospirota</taxon>
        <taxon>Nitrospiria</taxon>
        <taxon>Nitrospirales</taxon>
        <taxon>Nitrospiraceae</taxon>
        <taxon>Nitrospira</taxon>
    </lineage>
</organism>